<comment type="caution">
    <text evidence="1">The sequence shown here is derived from an EMBL/GenBank/DDBJ whole genome shotgun (WGS) entry which is preliminary data.</text>
</comment>
<dbReference type="Proteomes" id="UP000237000">
    <property type="component" value="Unassembled WGS sequence"/>
</dbReference>
<evidence type="ECO:0000313" key="1">
    <source>
        <dbReference type="EMBL" id="PON70207.1"/>
    </source>
</evidence>
<proteinExistence type="predicted"/>
<name>A0A2P5DA98_TREOI</name>
<keyword evidence="2" id="KW-1185">Reference proteome</keyword>
<dbReference type="InParanoid" id="A0A2P5DA98"/>
<protein>
    <submittedName>
        <fullName evidence="1">Uncharacterized protein</fullName>
    </submittedName>
</protein>
<reference evidence="2" key="1">
    <citation type="submission" date="2016-06" db="EMBL/GenBank/DDBJ databases">
        <title>Parallel loss of symbiosis genes in relatives of nitrogen-fixing non-legume Parasponia.</title>
        <authorList>
            <person name="Van Velzen R."/>
            <person name="Holmer R."/>
            <person name="Bu F."/>
            <person name="Rutten L."/>
            <person name="Van Zeijl A."/>
            <person name="Liu W."/>
            <person name="Santuari L."/>
            <person name="Cao Q."/>
            <person name="Sharma T."/>
            <person name="Shen D."/>
            <person name="Roswanjaya Y."/>
            <person name="Wardhani T."/>
            <person name="Kalhor M.S."/>
            <person name="Jansen J."/>
            <person name="Van den Hoogen J."/>
            <person name="Gungor B."/>
            <person name="Hartog M."/>
            <person name="Hontelez J."/>
            <person name="Verver J."/>
            <person name="Yang W.-C."/>
            <person name="Schijlen E."/>
            <person name="Repin R."/>
            <person name="Schilthuizen M."/>
            <person name="Schranz E."/>
            <person name="Heidstra R."/>
            <person name="Miyata K."/>
            <person name="Fedorova E."/>
            <person name="Kohlen W."/>
            <person name="Bisseling T."/>
            <person name="Smit S."/>
            <person name="Geurts R."/>
        </authorList>
    </citation>
    <scope>NUCLEOTIDE SEQUENCE [LARGE SCALE GENOMIC DNA]</scope>
    <source>
        <strain evidence="2">cv. RG33-2</strain>
    </source>
</reference>
<sequence>MRTNSDLHAQFMFEVLDSSIVPHESILPI</sequence>
<accession>A0A2P5DA98</accession>
<dbReference type="EMBL" id="JXTC01000284">
    <property type="protein sequence ID" value="PON70207.1"/>
    <property type="molecule type" value="Genomic_DNA"/>
</dbReference>
<evidence type="ECO:0000313" key="2">
    <source>
        <dbReference type="Proteomes" id="UP000237000"/>
    </source>
</evidence>
<organism evidence="1 2">
    <name type="scientific">Trema orientale</name>
    <name type="common">Charcoal tree</name>
    <name type="synonym">Celtis orientalis</name>
    <dbReference type="NCBI Taxonomy" id="63057"/>
    <lineage>
        <taxon>Eukaryota</taxon>
        <taxon>Viridiplantae</taxon>
        <taxon>Streptophyta</taxon>
        <taxon>Embryophyta</taxon>
        <taxon>Tracheophyta</taxon>
        <taxon>Spermatophyta</taxon>
        <taxon>Magnoliopsida</taxon>
        <taxon>eudicotyledons</taxon>
        <taxon>Gunneridae</taxon>
        <taxon>Pentapetalae</taxon>
        <taxon>rosids</taxon>
        <taxon>fabids</taxon>
        <taxon>Rosales</taxon>
        <taxon>Cannabaceae</taxon>
        <taxon>Trema</taxon>
    </lineage>
</organism>
<gene>
    <name evidence="1" type="ORF">TorRG33x02_257570</name>
</gene>
<dbReference type="AlphaFoldDB" id="A0A2P5DA98"/>